<dbReference type="STRING" id="1314674.A0A0D7BIU7"/>
<sequence length="326" mass="36830">MNTFEKNVTVSRGLNYHYYYTPAVGDNITILFLHGFPSLGSDWSHQFLFFKGQGFGVVAPDLLGYGGTAKPSDLMDYRHSLIARDVIDIIDAENITGRILTIGHDWGSILNSRVSDYYGDRFIGFGFLAGGYTYFTENRFEESFAQTKALLGYEANGYMKFFCEADAAKIIEDHFDSFIHLVYPKDSLSWREELCPLGVARRNLLDDKKPELAEYITESDLKAYRKAFLAGGINGPLNWYKAYILSDDILANDNKQIPKEKAHITKPVFLGPCLKDMACPAAFVEKFASASCSDLTVKRYDTGHWVMKEAAKSLNNDLLAWIKEKF</sequence>
<dbReference type="AlphaFoldDB" id="A0A0D7BIU7"/>
<evidence type="ECO:0000256" key="1">
    <source>
        <dbReference type="ARBA" id="ARBA00022801"/>
    </source>
</evidence>
<organism evidence="4 5">
    <name type="scientific">Cylindrobasidium torrendii FP15055 ss-10</name>
    <dbReference type="NCBI Taxonomy" id="1314674"/>
    <lineage>
        <taxon>Eukaryota</taxon>
        <taxon>Fungi</taxon>
        <taxon>Dikarya</taxon>
        <taxon>Basidiomycota</taxon>
        <taxon>Agaricomycotina</taxon>
        <taxon>Agaricomycetes</taxon>
        <taxon>Agaricomycetidae</taxon>
        <taxon>Agaricales</taxon>
        <taxon>Marasmiineae</taxon>
        <taxon>Physalacriaceae</taxon>
        <taxon>Cylindrobasidium</taxon>
    </lineage>
</organism>
<name>A0A0D7BIU7_9AGAR</name>
<proteinExistence type="inferred from homology"/>
<dbReference type="OrthoDB" id="408373at2759"/>
<feature type="domain" description="AB hydrolase-1" evidence="3">
    <location>
        <begin position="30"/>
        <end position="310"/>
    </location>
</feature>
<dbReference type="Pfam" id="PF12697">
    <property type="entry name" value="Abhydrolase_6"/>
    <property type="match status" value="1"/>
</dbReference>
<dbReference type="InterPro" id="IPR000639">
    <property type="entry name" value="Epox_hydrolase-like"/>
</dbReference>
<keyword evidence="5" id="KW-1185">Reference proteome</keyword>
<evidence type="ECO:0000313" key="4">
    <source>
        <dbReference type="EMBL" id="KIY69566.1"/>
    </source>
</evidence>
<dbReference type="SUPFAM" id="SSF53474">
    <property type="entry name" value="alpha/beta-Hydrolases"/>
    <property type="match status" value="1"/>
</dbReference>
<evidence type="ECO:0000259" key="3">
    <source>
        <dbReference type="Pfam" id="PF12697"/>
    </source>
</evidence>
<dbReference type="PRINTS" id="PR00412">
    <property type="entry name" value="EPOXHYDRLASE"/>
</dbReference>
<dbReference type="Gene3D" id="3.40.50.1820">
    <property type="entry name" value="alpha/beta hydrolase"/>
    <property type="match status" value="1"/>
</dbReference>
<gene>
    <name evidence="4" type="ORF">CYLTODRAFT_372573</name>
</gene>
<dbReference type="EMBL" id="KN880482">
    <property type="protein sequence ID" value="KIY69566.1"/>
    <property type="molecule type" value="Genomic_DNA"/>
</dbReference>
<evidence type="ECO:0000313" key="5">
    <source>
        <dbReference type="Proteomes" id="UP000054007"/>
    </source>
</evidence>
<reference evidence="4 5" key="1">
    <citation type="journal article" date="2015" name="Fungal Genet. Biol.">
        <title>Evolution of novel wood decay mechanisms in Agaricales revealed by the genome sequences of Fistulina hepatica and Cylindrobasidium torrendii.</title>
        <authorList>
            <person name="Floudas D."/>
            <person name="Held B.W."/>
            <person name="Riley R."/>
            <person name="Nagy L.G."/>
            <person name="Koehler G."/>
            <person name="Ransdell A.S."/>
            <person name="Younus H."/>
            <person name="Chow J."/>
            <person name="Chiniquy J."/>
            <person name="Lipzen A."/>
            <person name="Tritt A."/>
            <person name="Sun H."/>
            <person name="Haridas S."/>
            <person name="LaButti K."/>
            <person name="Ohm R.A."/>
            <person name="Kues U."/>
            <person name="Blanchette R.A."/>
            <person name="Grigoriev I.V."/>
            <person name="Minto R.E."/>
            <person name="Hibbett D.S."/>
        </authorList>
    </citation>
    <scope>NUCLEOTIDE SEQUENCE [LARGE SCALE GENOMIC DNA]</scope>
    <source>
        <strain evidence="4 5">FP15055 ss-10</strain>
    </source>
</reference>
<dbReference type="GO" id="GO:0016787">
    <property type="term" value="F:hydrolase activity"/>
    <property type="evidence" value="ECO:0007669"/>
    <property type="project" value="UniProtKB-KW"/>
</dbReference>
<accession>A0A0D7BIU7</accession>
<dbReference type="InterPro" id="IPR029058">
    <property type="entry name" value="AB_hydrolase_fold"/>
</dbReference>
<dbReference type="Proteomes" id="UP000054007">
    <property type="component" value="Unassembled WGS sequence"/>
</dbReference>
<keyword evidence="1 4" id="KW-0378">Hydrolase</keyword>
<dbReference type="PANTHER" id="PTHR43329">
    <property type="entry name" value="EPOXIDE HYDROLASE"/>
    <property type="match status" value="1"/>
</dbReference>
<dbReference type="InterPro" id="IPR000073">
    <property type="entry name" value="AB_hydrolase_1"/>
</dbReference>
<comment type="similarity">
    <text evidence="2">Belongs to the AB hydrolase superfamily. Epoxide hydrolase family.</text>
</comment>
<protein>
    <submittedName>
        <fullName evidence="4">Alpha/beta-hydrolase</fullName>
    </submittedName>
</protein>
<evidence type="ECO:0000256" key="2">
    <source>
        <dbReference type="ARBA" id="ARBA00038334"/>
    </source>
</evidence>